<keyword evidence="5 6" id="KW-0472">Membrane</keyword>
<comment type="caution">
    <text evidence="8">The sequence shown here is derived from an EMBL/GenBank/DDBJ whole genome shotgun (WGS) entry which is preliminary data.</text>
</comment>
<reference evidence="8 9" key="1">
    <citation type="journal article" date="2015" name="Nature">
        <title>rRNA introns, odd ribosomes, and small enigmatic genomes across a large radiation of phyla.</title>
        <authorList>
            <person name="Brown C.T."/>
            <person name="Hug L.A."/>
            <person name="Thomas B.C."/>
            <person name="Sharon I."/>
            <person name="Castelle C.J."/>
            <person name="Singh A."/>
            <person name="Wilkins M.J."/>
            <person name="Williams K.H."/>
            <person name="Banfield J.F."/>
        </authorList>
    </citation>
    <scope>NUCLEOTIDE SEQUENCE [LARGE SCALE GENOMIC DNA]</scope>
</reference>
<evidence type="ECO:0000256" key="2">
    <source>
        <dbReference type="ARBA" id="ARBA00022475"/>
    </source>
</evidence>
<evidence type="ECO:0000256" key="5">
    <source>
        <dbReference type="ARBA" id="ARBA00023136"/>
    </source>
</evidence>
<organism evidence="8 9">
    <name type="scientific">candidate division WS6 bacterium GW2011_GWB1_33_6</name>
    <dbReference type="NCBI Taxonomy" id="1619088"/>
    <lineage>
        <taxon>Bacteria</taxon>
        <taxon>Candidatus Dojkabacteria</taxon>
    </lineage>
</organism>
<evidence type="ECO:0000313" key="8">
    <source>
        <dbReference type="EMBL" id="KKP54958.1"/>
    </source>
</evidence>
<evidence type="ECO:0000256" key="3">
    <source>
        <dbReference type="ARBA" id="ARBA00022692"/>
    </source>
</evidence>
<dbReference type="PANTHER" id="PTHR42709">
    <property type="entry name" value="ALKALINE PHOSPHATASE LIKE PROTEIN"/>
    <property type="match status" value="1"/>
</dbReference>
<evidence type="ECO:0000313" key="9">
    <source>
        <dbReference type="Proteomes" id="UP000034488"/>
    </source>
</evidence>
<evidence type="ECO:0000256" key="6">
    <source>
        <dbReference type="SAM" id="Phobius"/>
    </source>
</evidence>
<proteinExistence type="predicted"/>
<comment type="subcellular location">
    <subcellularLocation>
        <location evidence="1">Cell membrane</location>
        <topology evidence="1">Multi-pass membrane protein</topology>
    </subcellularLocation>
</comment>
<feature type="transmembrane region" description="Helical" evidence="6">
    <location>
        <begin position="105"/>
        <end position="128"/>
    </location>
</feature>
<sequence length="207" mass="23815">MLDILISKLIIWFLELEYWGVFLSALGVFPTEISIALFSATSEANIFTIALVSAVGASIGSIPTYFLGYLFTEEKVYFWLEGRWKFLGIERSKVEKSKEQMRKKAFIYVFITRLVPWLRVVTSIAAGFLRVNLFIYSVGVFGGVFLYSLGIAYIGNKIGYNLEEIMRYIGLIDRWLILFTVGYFAVSIGYKNREKISKWILSFKKTH</sequence>
<keyword evidence="3 6" id="KW-0812">Transmembrane</keyword>
<evidence type="ECO:0000256" key="4">
    <source>
        <dbReference type="ARBA" id="ARBA00022989"/>
    </source>
</evidence>
<dbReference type="Pfam" id="PF09335">
    <property type="entry name" value="VTT_dom"/>
    <property type="match status" value="1"/>
</dbReference>
<feature type="transmembrane region" description="Helical" evidence="6">
    <location>
        <begin position="134"/>
        <end position="156"/>
    </location>
</feature>
<dbReference type="Proteomes" id="UP000034488">
    <property type="component" value="Unassembled WGS sequence"/>
</dbReference>
<dbReference type="PANTHER" id="PTHR42709:SF6">
    <property type="entry name" value="UNDECAPRENYL PHOSPHATE TRANSPORTER A"/>
    <property type="match status" value="1"/>
</dbReference>
<keyword evidence="4 6" id="KW-1133">Transmembrane helix</keyword>
<keyword evidence="2" id="KW-1003">Cell membrane</keyword>
<name>A0A0G0AE91_9BACT</name>
<dbReference type="InterPro" id="IPR051311">
    <property type="entry name" value="DedA_domain"/>
</dbReference>
<evidence type="ECO:0000256" key="1">
    <source>
        <dbReference type="ARBA" id="ARBA00004651"/>
    </source>
</evidence>
<dbReference type="AlphaFoldDB" id="A0A0G0AE91"/>
<evidence type="ECO:0000259" key="7">
    <source>
        <dbReference type="Pfam" id="PF09335"/>
    </source>
</evidence>
<accession>A0A0G0AE91</accession>
<feature type="domain" description="VTT" evidence="7">
    <location>
        <begin position="29"/>
        <end position="156"/>
    </location>
</feature>
<dbReference type="EMBL" id="LBPI01000007">
    <property type="protein sequence ID" value="KKP54958.1"/>
    <property type="molecule type" value="Genomic_DNA"/>
</dbReference>
<feature type="transmembrane region" description="Helical" evidence="6">
    <location>
        <begin position="168"/>
        <end position="190"/>
    </location>
</feature>
<dbReference type="InterPro" id="IPR032816">
    <property type="entry name" value="VTT_dom"/>
</dbReference>
<gene>
    <name evidence="8" type="ORF">UR47_C0007G0016</name>
</gene>
<dbReference type="GO" id="GO:0005886">
    <property type="term" value="C:plasma membrane"/>
    <property type="evidence" value="ECO:0007669"/>
    <property type="project" value="UniProtKB-SubCell"/>
</dbReference>
<protein>
    <recommendedName>
        <fullName evidence="7">VTT domain-containing protein</fullName>
    </recommendedName>
</protein>
<feature type="transmembrane region" description="Helical" evidence="6">
    <location>
        <begin position="46"/>
        <end position="71"/>
    </location>
</feature>